<organism evidence="2">
    <name type="scientific">Utricularia reniformis</name>
    <dbReference type="NCBI Taxonomy" id="192314"/>
    <lineage>
        <taxon>Eukaryota</taxon>
        <taxon>Viridiplantae</taxon>
        <taxon>Streptophyta</taxon>
        <taxon>Embryophyta</taxon>
        <taxon>Tracheophyta</taxon>
        <taxon>Spermatophyta</taxon>
        <taxon>Magnoliopsida</taxon>
        <taxon>eudicotyledons</taxon>
        <taxon>Gunneridae</taxon>
        <taxon>Pentapetalae</taxon>
        <taxon>asterids</taxon>
        <taxon>lamiids</taxon>
        <taxon>Lamiales</taxon>
        <taxon>Lentibulariaceae</taxon>
        <taxon>Utricularia</taxon>
    </lineage>
</organism>
<geneLocation type="mitochondrion" evidence="2"/>
<reference evidence="2" key="1">
    <citation type="submission" date="2017-03" db="EMBL/GenBank/DDBJ databases">
        <title>The mitochondrial genome of the carnivorous plant Utricularia reniformis (Lentibulariaceae): structure, comparative analysis and evolutionary landmarks.</title>
        <authorList>
            <person name="Silva S.R."/>
            <person name="Alvarenga D.O."/>
            <person name="Michael T.P."/>
            <person name="Miranda V.F.O."/>
            <person name="Varani A.M."/>
        </authorList>
    </citation>
    <scope>NUCLEOTIDE SEQUENCE</scope>
</reference>
<evidence type="ECO:0000313" key="2">
    <source>
        <dbReference type="EMBL" id="ART31983.1"/>
    </source>
</evidence>
<name>A0A1Y0B3M1_9LAMI</name>
<gene>
    <name evidence="2" type="ORF">AEK19_MT1812</name>
</gene>
<evidence type="ECO:0000256" key="1">
    <source>
        <dbReference type="SAM" id="MobiDB-lite"/>
    </source>
</evidence>
<protein>
    <submittedName>
        <fullName evidence="2">Uncharacterized protein</fullName>
    </submittedName>
</protein>
<keyword evidence="2" id="KW-0496">Mitochondrion</keyword>
<accession>A0A1Y0B3M1</accession>
<proteinExistence type="predicted"/>
<feature type="region of interest" description="Disordered" evidence="1">
    <location>
        <begin position="1"/>
        <end position="26"/>
    </location>
</feature>
<sequence length="59" mass="7018">MGPTDPAVIDDRMVQRKKSHWSSNDKSAIQARRYSTSWMLRIVPGPHQRSRFPFYDLWL</sequence>
<dbReference type="AlphaFoldDB" id="A0A1Y0B3M1"/>
<dbReference type="EMBL" id="KY774314">
    <property type="protein sequence ID" value="ART31983.1"/>
    <property type="molecule type" value="Genomic_DNA"/>
</dbReference>